<gene>
    <name evidence="2" type="ORF">KTO63_05380</name>
</gene>
<dbReference type="Proteomes" id="UP000812270">
    <property type="component" value="Unassembled WGS sequence"/>
</dbReference>
<feature type="signal peptide" evidence="1">
    <location>
        <begin position="1"/>
        <end position="23"/>
    </location>
</feature>
<evidence type="ECO:0000313" key="2">
    <source>
        <dbReference type="EMBL" id="MBV4356573.1"/>
    </source>
</evidence>
<comment type="caution">
    <text evidence="2">The sequence shown here is derived from an EMBL/GenBank/DDBJ whole genome shotgun (WGS) entry which is preliminary data.</text>
</comment>
<reference evidence="2" key="1">
    <citation type="submission" date="2021-06" db="EMBL/GenBank/DDBJ databases">
        <authorList>
            <person name="Huq M.A."/>
        </authorList>
    </citation>
    <scope>NUCLEOTIDE SEQUENCE</scope>
    <source>
        <strain evidence="2">MAH-26</strain>
    </source>
</reference>
<accession>A0A9E2S4N8</accession>
<evidence type="ECO:0000256" key="1">
    <source>
        <dbReference type="SAM" id="SignalP"/>
    </source>
</evidence>
<dbReference type="RefSeq" id="WP_217790200.1">
    <property type="nucleotide sequence ID" value="NZ_JAHSPG010000002.1"/>
</dbReference>
<sequence length="416" mass="45563">MKRRTIKLLSASVIMLTAVQVSEAQKGINSIYSAYGLGDYYIRDNNAYYGMGQLGVAMKSDKTINDLNPASYSSISAGRLMFDVSFGGSSVQYINERERHTAGDFTFRRAALGLNLINNVGTVIGLRRYTDVNYLTVGTKTIEGSTSTIPINIEGTGGLNQFYFGNSILIKKHLSLGITAGYLFGSVNQKQTASVPAAVFNFVNNTYYNNFTVNAGAQYQFNTKNLLWTLGAFYQPEINLKTLADQYVTGPNDVQIVADKTVDGRFKFPSIYGGGISMQNTKLKLGVDYIQHNWKATGYSGNGFESTNAQSFAAGGSWSLTRHTKWGDRPGLSLYAGYINELSYLIIQGQKIQSNSVTLGFSVPAGAGYNYYGYSAGIKIGTRGQGTYPLVKENYIQFCLNVSLSTIMMRGGRKYD</sequence>
<keyword evidence="1" id="KW-0732">Signal</keyword>
<organism evidence="2 3">
    <name type="scientific">Pinibacter aurantiacus</name>
    <dbReference type="NCBI Taxonomy" id="2851599"/>
    <lineage>
        <taxon>Bacteria</taxon>
        <taxon>Pseudomonadati</taxon>
        <taxon>Bacteroidota</taxon>
        <taxon>Chitinophagia</taxon>
        <taxon>Chitinophagales</taxon>
        <taxon>Chitinophagaceae</taxon>
        <taxon>Pinibacter</taxon>
    </lineage>
</organism>
<dbReference type="AlphaFoldDB" id="A0A9E2S4N8"/>
<evidence type="ECO:0008006" key="4">
    <source>
        <dbReference type="Google" id="ProtNLM"/>
    </source>
</evidence>
<feature type="chain" id="PRO_5039292628" description="Outer membrane protein" evidence="1">
    <location>
        <begin position="24"/>
        <end position="416"/>
    </location>
</feature>
<name>A0A9E2S4N8_9BACT</name>
<evidence type="ECO:0000313" key="3">
    <source>
        <dbReference type="Proteomes" id="UP000812270"/>
    </source>
</evidence>
<proteinExistence type="predicted"/>
<protein>
    <recommendedName>
        <fullName evidence="4">Outer membrane protein</fullName>
    </recommendedName>
</protein>
<dbReference type="EMBL" id="JAHSPG010000002">
    <property type="protein sequence ID" value="MBV4356573.1"/>
    <property type="molecule type" value="Genomic_DNA"/>
</dbReference>
<keyword evidence="3" id="KW-1185">Reference proteome</keyword>